<accession>A0ACB7RS95</accession>
<evidence type="ECO:0000313" key="2">
    <source>
        <dbReference type="Proteomes" id="UP000821845"/>
    </source>
</evidence>
<keyword evidence="2" id="KW-1185">Reference proteome</keyword>
<protein>
    <submittedName>
        <fullName evidence="1">Uncharacterized protein</fullName>
    </submittedName>
</protein>
<dbReference type="Proteomes" id="UP000821845">
    <property type="component" value="Chromosome 7"/>
</dbReference>
<proteinExistence type="predicted"/>
<dbReference type="EMBL" id="CM023487">
    <property type="protein sequence ID" value="KAH6925498.1"/>
    <property type="molecule type" value="Genomic_DNA"/>
</dbReference>
<evidence type="ECO:0000313" key="1">
    <source>
        <dbReference type="EMBL" id="KAH6925498.1"/>
    </source>
</evidence>
<comment type="caution">
    <text evidence="1">The sequence shown here is derived from an EMBL/GenBank/DDBJ whole genome shotgun (WGS) entry which is preliminary data.</text>
</comment>
<name>A0ACB7RS95_HYAAI</name>
<organism evidence="1 2">
    <name type="scientific">Hyalomma asiaticum</name>
    <name type="common">Tick</name>
    <dbReference type="NCBI Taxonomy" id="266040"/>
    <lineage>
        <taxon>Eukaryota</taxon>
        <taxon>Metazoa</taxon>
        <taxon>Ecdysozoa</taxon>
        <taxon>Arthropoda</taxon>
        <taxon>Chelicerata</taxon>
        <taxon>Arachnida</taxon>
        <taxon>Acari</taxon>
        <taxon>Parasitiformes</taxon>
        <taxon>Ixodida</taxon>
        <taxon>Ixodoidea</taxon>
        <taxon>Ixodidae</taxon>
        <taxon>Hyalomminae</taxon>
        <taxon>Hyalomma</taxon>
    </lineage>
</organism>
<gene>
    <name evidence="1" type="ORF">HPB50_006190</name>
</gene>
<sequence length="717" mass="80424">MRPDNVRPNADVALGDGVRRCRRRHTFFEVSASVVRARVPTMTAVRRGFTVTAAVVAAAALLLLGSVACEDPHEGLYIGKINTYAHQVSGHVYAIDEYTILIKSFFYDGLGQDAFFWAGSSVRPSNVGFIVPDEEGKTNKLQPYTDKDIYLQLPNRRKITSIRWFAVWNLRENANYGDIFFPEGFEPPSPRRISEFSRRGAGVRSGTVVIVDSKTIEIPDFYFSGNVSNTYFWVGLGPQPNSAGQKVPDEKGYLEPLGRYEEKTIQLTFARKDDRSNENYGSVIVPHGQDIPPSKLGSMKHESRLPNCEQLHATLQVRWEIQGRSITLQLTGQIEEDEYIAFGISGATNSSQMVGADVAVCYIDGHYANAVDYNISDRFPCSNVLGRYRGVCPDLKVEGKESYQILTFTRKDGLTSFVYRRTLLNPDDDGDQIFNPDGETYLVWAIGKYNEYKEPSFHHTFPRGNIKINFGRKESADNCFEFITGQKRKKPEPWPLFRIRDKAVDTFVARIGPAGLWKGYVGITGRSSPGESWYMNGVLVPEIHVQRGHAYTFRVEGGNNPHNARYYHPLYITDSPSGGYAKLTEAERQGVKIYAGIQFDRRGRPQPSATGRLCAWLYNTSEPRQADEYASFPKFRNTLRLQCDDGQPAVLSWMPNDSTPDVVYYQSYTTPNVGWKIVVQDEIVTGSGAVSWNRMSPNGALLVTLLVALALSVGMRA</sequence>
<reference evidence="1" key="1">
    <citation type="submission" date="2020-05" db="EMBL/GenBank/DDBJ databases">
        <title>Large-scale comparative analyses of tick genomes elucidate their genetic diversity and vector capacities.</title>
        <authorList>
            <person name="Jia N."/>
            <person name="Wang J."/>
            <person name="Shi W."/>
            <person name="Du L."/>
            <person name="Sun Y."/>
            <person name="Zhan W."/>
            <person name="Jiang J."/>
            <person name="Wang Q."/>
            <person name="Zhang B."/>
            <person name="Ji P."/>
            <person name="Sakyi L.B."/>
            <person name="Cui X."/>
            <person name="Yuan T."/>
            <person name="Jiang B."/>
            <person name="Yang W."/>
            <person name="Lam T.T.-Y."/>
            <person name="Chang Q."/>
            <person name="Ding S."/>
            <person name="Wang X."/>
            <person name="Zhu J."/>
            <person name="Ruan X."/>
            <person name="Zhao L."/>
            <person name="Wei J."/>
            <person name="Que T."/>
            <person name="Du C."/>
            <person name="Cheng J."/>
            <person name="Dai P."/>
            <person name="Han X."/>
            <person name="Huang E."/>
            <person name="Gao Y."/>
            <person name="Liu J."/>
            <person name="Shao H."/>
            <person name="Ye R."/>
            <person name="Li L."/>
            <person name="Wei W."/>
            <person name="Wang X."/>
            <person name="Wang C."/>
            <person name="Yang T."/>
            <person name="Huo Q."/>
            <person name="Li W."/>
            <person name="Guo W."/>
            <person name="Chen H."/>
            <person name="Zhou L."/>
            <person name="Ni X."/>
            <person name="Tian J."/>
            <person name="Zhou Y."/>
            <person name="Sheng Y."/>
            <person name="Liu T."/>
            <person name="Pan Y."/>
            <person name="Xia L."/>
            <person name="Li J."/>
            <person name="Zhao F."/>
            <person name="Cao W."/>
        </authorList>
    </citation>
    <scope>NUCLEOTIDE SEQUENCE</scope>
    <source>
        <strain evidence="1">Hyas-2018</strain>
    </source>
</reference>